<name>A0A7S3A0J7_9RHOD</name>
<dbReference type="EMBL" id="HBHW01033374">
    <property type="protein sequence ID" value="CAE0057719.1"/>
    <property type="molecule type" value="Transcribed_RNA"/>
</dbReference>
<dbReference type="EMBL" id="HBHW01033375">
    <property type="protein sequence ID" value="CAE0057720.1"/>
    <property type="molecule type" value="Transcribed_RNA"/>
</dbReference>
<protein>
    <recommendedName>
        <fullName evidence="5">Fe2OG dioxygenase domain-containing protein</fullName>
    </recommendedName>
</protein>
<gene>
    <name evidence="1" type="ORF">RMAR00112_LOCUS25773</name>
    <name evidence="2" type="ORF">RMAR00112_LOCUS25774</name>
    <name evidence="3" type="ORF">RMAR00112_LOCUS25775</name>
    <name evidence="4" type="ORF">RMAR00112_LOCUS25776</name>
</gene>
<dbReference type="AlphaFoldDB" id="A0A7S3A0J7"/>
<evidence type="ECO:0008006" key="5">
    <source>
        <dbReference type="Google" id="ProtNLM"/>
    </source>
</evidence>
<evidence type="ECO:0000313" key="1">
    <source>
        <dbReference type="EMBL" id="CAE0057719.1"/>
    </source>
</evidence>
<proteinExistence type="predicted"/>
<organism evidence="1">
    <name type="scientific">Rhodosorus marinus</name>
    <dbReference type="NCBI Taxonomy" id="101924"/>
    <lineage>
        <taxon>Eukaryota</taxon>
        <taxon>Rhodophyta</taxon>
        <taxon>Stylonematophyceae</taxon>
        <taxon>Stylonematales</taxon>
        <taxon>Stylonemataceae</taxon>
        <taxon>Rhodosorus</taxon>
    </lineage>
</organism>
<sequence length="240" mass="27915">MIDFRTEDARQMKVLGFSTQWVGTISGARGRNGRVSIVCVVRKERSLVHRLASGNGILYVRNFLEKNDFEQVAQYSASVQSRAKKEVNSLATNRLGLQVPSRASITTLFHSDRLVKRLRIMLEEPRLVPADYPLELRYYVPGSEMQWHKDDQLYAEPTFEAVFTIFNFSDSNTEWINRNGELRTEWTEPNSLLLVRSQSALHRVSKIRRGERGILKLVYTTTHERSNSYERCLKSFRKKR</sequence>
<evidence type="ECO:0000313" key="4">
    <source>
        <dbReference type="EMBL" id="CAE0057722.1"/>
    </source>
</evidence>
<dbReference type="Gene3D" id="2.60.120.620">
    <property type="entry name" value="q2cbj1_9rhob like domain"/>
    <property type="match status" value="1"/>
</dbReference>
<reference evidence="1" key="1">
    <citation type="submission" date="2021-01" db="EMBL/GenBank/DDBJ databases">
        <authorList>
            <person name="Corre E."/>
            <person name="Pelletier E."/>
            <person name="Niang G."/>
            <person name="Scheremetjew M."/>
            <person name="Finn R."/>
            <person name="Kale V."/>
            <person name="Holt S."/>
            <person name="Cochrane G."/>
            <person name="Meng A."/>
            <person name="Brown T."/>
            <person name="Cohen L."/>
        </authorList>
    </citation>
    <scope>NUCLEOTIDE SEQUENCE</scope>
    <source>
        <strain evidence="1">CCMP 769</strain>
    </source>
</reference>
<dbReference type="EMBL" id="HBHW01033377">
    <property type="protein sequence ID" value="CAE0057722.1"/>
    <property type="molecule type" value="Transcribed_RNA"/>
</dbReference>
<evidence type="ECO:0000313" key="2">
    <source>
        <dbReference type="EMBL" id="CAE0057720.1"/>
    </source>
</evidence>
<dbReference type="EMBL" id="HBHW01033376">
    <property type="protein sequence ID" value="CAE0057721.1"/>
    <property type="molecule type" value="Transcribed_RNA"/>
</dbReference>
<evidence type="ECO:0000313" key="3">
    <source>
        <dbReference type="EMBL" id="CAE0057721.1"/>
    </source>
</evidence>
<accession>A0A7S3A0J7</accession>